<accession>X0WEQ2</accession>
<dbReference type="SUPFAM" id="SSF82171">
    <property type="entry name" value="DPP6 N-terminal domain-like"/>
    <property type="match status" value="1"/>
</dbReference>
<dbReference type="AlphaFoldDB" id="X0WEQ2"/>
<dbReference type="InterPro" id="IPR001680">
    <property type="entry name" value="WD40_rpt"/>
</dbReference>
<comment type="caution">
    <text evidence="1">The sequence shown here is derived from an EMBL/GenBank/DDBJ whole genome shotgun (WGS) entry which is preliminary data.</text>
</comment>
<proteinExistence type="predicted"/>
<dbReference type="InterPro" id="IPR015943">
    <property type="entry name" value="WD40/YVTN_repeat-like_dom_sf"/>
</dbReference>
<dbReference type="EMBL" id="BARS01034503">
    <property type="protein sequence ID" value="GAG22973.1"/>
    <property type="molecule type" value="Genomic_DNA"/>
</dbReference>
<reference evidence="1" key="1">
    <citation type="journal article" date="2014" name="Front. Microbiol.">
        <title>High frequency of phylogenetically diverse reductive dehalogenase-homologous genes in deep subseafloor sedimentary metagenomes.</title>
        <authorList>
            <person name="Kawai M."/>
            <person name="Futagami T."/>
            <person name="Toyoda A."/>
            <person name="Takaki Y."/>
            <person name="Nishi S."/>
            <person name="Hori S."/>
            <person name="Arai W."/>
            <person name="Tsubouchi T."/>
            <person name="Morono Y."/>
            <person name="Uchiyama I."/>
            <person name="Ito T."/>
            <person name="Fujiyama A."/>
            <person name="Inagaki F."/>
            <person name="Takami H."/>
        </authorList>
    </citation>
    <scope>NUCLEOTIDE SEQUENCE</scope>
    <source>
        <strain evidence="1">Expedition CK06-06</strain>
    </source>
</reference>
<protein>
    <recommendedName>
        <fullName evidence="2">Translation initiation factor beta propellor-like domain-containing protein</fullName>
    </recommendedName>
</protein>
<feature type="non-terminal residue" evidence="1">
    <location>
        <position position="259"/>
    </location>
</feature>
<evidence type="ECO:0008006" key="2">
    <source>
        <dbReference type="Google" id="ProtNLM"/>
    </source>
</evidence>
<sequence length="259" mass="27822">AASWNNDGSSGDEKTLSVYKFDGTTDKSAYVDMWDLGPTAGMLLHEVASQLVTSLGRVMVSISWSPDGRYIATASTDLVAQHVQVFSFDGGFIGTPDLGLTIADSSRPTIDWSPIGRFIVLANTTSIGVLYFGDDQSLHLPGSAYLLTSQQAPLTPVVWSPDGKYVGYAFFPDVDTPYTGVIRFNGTALVDPIFKPTDPLSEVPINSIDWSACGKWIVTGGDWGTYGVLPERSLVVIQQAMTCPENCVVKNCTIADVHA</sequence>
<organism evidence="1">
    <name type="scientific">marine sediment metagenome</name>
    <dbReference type="NCBI Taxonomy" id="412755"/>
    <lineage>
        <taxon>unclassified sequences</taxon>
        <taxon>metagenomes</taxon>
        <taxon>ecological metagenomes</taxon>
    </lineage>
</organism>
<dbReference type="Gene3D" id="2.130.10.10">
    <property type="entry name" value="YVTN repeat-like/Quinoprotein amine dehydrogenase"/>
    <property type="match status" value="1"/>
</dbReference>
<gene>
    <name evidence="1" type="ORF">S01H1_53286</name>
</gene>
<evidence type="ECO:0000313" key="1">
    <source>
        <dbReference type="EMBL" id="GAG22973.1"/>
    </source>
</evidence>
<dbReference type="Pfam" id="PF00400">
    <property type="entry name" value="WD40"/>
    <property type="match status" value="2"/>
</dbReference>
<name>X0WEQ2_9ZZZZ</name>
<feature type="non-terminal residue" evidence="1">
    <location>
        <position position="1"/>
    </location>
</feature>